<comment type="caution">
    <text evidence="7">The sequence shown here is derived from an EMBL/GenBank/DDBJ whole genome shotgun (WGS) entry which is preliminary data.</text>
</comment>
<gene>
    <name evidence="7" type="ORF">C8E97_3455</name>
</gene>
<dbReference type="InterPro" id="IPR017500">
    <property type="entry name" value="Phage_infect_YhgE_N"/>
</dbReference>
<keyword evidence="4 6" id="KW-0472">Membrane</keyword>
<reference evidence="7 8" key="1">
    <citation type="submission" date="2018-10" db="EMBL/GenBank/DDBJ databases">
        <title>Sequencing the genomes of 1000 actinobacteria strains.</title>
        <authorList>
            <person name="Klenk H.-P."/>
        </authorList>
    </citation>
    <scope>NUCLEOTIDE SEQUENCE [LARGE SCALE GENOMIC DNA]</scope>
    <source>
        <strain evidence="7 8">DSM 43800</strain>
    </source>
</reference>
<feature type="transmembrane region" description="Helical" evidence="6">
    <location>
        <begin position="559"/>
        <end position="578"/>
    </location>
</feature>
<feature type="transmembrane region" description="Helical" evidence="6">
    <location>
        <begin position="670"/>
        <end position="693"/>
    </location>
</feature>
<comment type="subcellular location">
    <subcellularLocation>
        <location evidence="1">Membrane</location>
        <topology evidence="1">Multi-pass membrane protein</topology>
    </subcellularLocation>
</comment>
<dbReference type="PANTHER" id="PTHR43077:SF10">
    <property type="entry name" value="TRANSPORT PERMEASE PROTEIN"/>
    <property type="match status" value="1"/>
</dbReference>
<name>A0A495VZM8_9PSEU</name>
<feature type="region of interest" description="Disordered" evidence="5">
    <location>
        <begin position="504"/>
        <end position="549"/>
    </location>
</feature>
<organism evidence="7 8">
    <name type="scientific">Saccharothrix australiensis</name>
    <dbReference type="NCBI Taxonomy" id="2072"/>
    <lineage>
        <taxon>Bacteria</taxon>
        <taxon>Bacillati</taxon>
        <taxon>Actinomycetota</taxon>
        <taxon>Actinomycetes</taxon>
        <taxon>Pseudonocardiales</taxon>
        <taxon>Pseudonocardiaceae</taxon>
        <taxon>Saccharothrix</taxon>
    </lineage>
</organism>
<sequence>MPDLAARGLRRFRTPPRRAALLCLAFVPLLCGALALWATWDPYGGLGRVPVAVVDEDRPVTAGDRTVHAGALLTDQLRHAPLLGWRFVDRAEAERGRRDGRYHLVISVPPDFSADLVASAGGTPERAALRVQLDDANGYLVGRMAEAVRAELDRQVDAAAVSAFAEVAFAGLDSIENGLVQAREGAGRLETGAESAHTGAVSLAGGVAGLHDGSAGLAPDARRVADGMRRINALSGPVLDAISAGLPGVVRTAGDITALSAEVTAKTTADGGTIALATGTVTDGLGALAAKYPEVAADPVFQGVRRAAGTVSADAASVADLTGRIATGAGTIATGVNHIRQNVPAAQRTLGSARDDLDRLDRAAAGVADGLAELDRRLADARTGADRLAADTGHLADGTRQVVDGLANAADRVPSLDPAQRARAAGTLARPVDVEVEHLHPAVVQGRGLAPLAFGLALWVFGMVASLFPGPAARRPPAGGAGPTRTTASHADPVHTVAAHADPTHATVEPAEPARATAGQADPARRADPKRTAGRADPKRGPAGRDGPAPAPVAAWPPVYAVGLAGALLLFAVVDVGLGLRPVSVAGTVGVLALAVAAFTAVVRLLRRAFGVVGGGALALVLLVVQAVSCGGLYPPDALPTPFRVIGPVLPMTHVVDALRVTVTGGETDVAWRASAVLGAYLVVAAALAWAAARRPAWRTGGPRLPA</sequence>
<evidence type="ECO:0000256" key="3">
    <source>
        <dbReference type="ARBA" id="ARBA00022989"/>
    </source>
</evidence>
<keyword evidence="3 6" id="KW-1133">Transmembrane helix</keyword>
<dbReference type="GO" id="GO:0016020">
    <property type="term" value="C:membrane"/>
    <property type="evidence" value="ECO:0007669"/>
    <property type="project" value="UniProtKB-SubCell"/>
</dbReference>
<feature type="compositionally biased region" description="Basic and acidic residues" evidence="5">
    <location>
        <begin position="523"/>
        <end position="540"/>
    </location>
</feature>
<dbReference type="InterPro" id="IPR051328">
    <property type="entry name" value="T7SS_ABC-Transporter"/>
</dbReference>
<dbReference type="PANTHER" id="PTHR43077">
    <property type="entry name" value="TRANSPORT PERMEASE YVFS-RELATED"/>
    <property type="match status" value="1"/>
</dbReference>
<protein>
    <submittedName>
        <fullName evidence="7">Putative membrane protein</fullName>
    </submittedName>
</protein>
<dbReference type="RefSeq" id="WP_121006623.1">
    <property type="nucleotide sequence ID" value="NZ_RBXO01000001.1"/>
</dbReference>
<evidence type="ECO:0000256" key="4">
    <source>
        <dbReference type="ARBA" id="ARBA00023136"/>
    </source>
</evidence>
<feature type="transmembrane region" description="Helical" evidence="6">
    <location>
        <begin position="584"/>
        <end position="603"/>
    </location>
</feature>
<evidence type="ECO:0000256" key="5">
    <source>
        <dbReference type="SAM" id="MobiDB-lite"/>
    </source>
</evidence>
<keyword evidence="8" id="KW-1185">Reference proteome</keyword>
<evidence type="ECO:0000256" key="6">
    <source>
        <dbReference type="SAM" id="Phobius"/>
    </source>
</evidence>
<evidence type="ECO:0000256" key="1">
    <source>
        <dbReference type="ARBA" id="ARBA00004141"/>
    </source>
</evidence>
<dbReference type="AlphaFoldDB" id="A0A495VZM8"/>
<dbReference type="InterPro" id="IPR017501">
    <property type="entry name" value="Phage_infect_YhgE_C"/>
</dbReference>
<dbReference type="OrthoDB" id="9811483at2"/>
<feature type="transmembrane region" description="Helical" evidence="6">
    <location>
        <begin position="448"/>
        <end position="468"/>
    </location>
</feature>
<evidence type="ECO:0000313" key="8">
    <source>
        <dbReference type="Proteomes" id="UP000282084"/>
    </source>
</evidence>
<evidence type="ECO:0000313" key="7">
    <source>
        <dbReference type="EMBL" id="RKT54806.1"/>
    </source>
</evidence>
<evidence type="ECO:0000256" key="2">
    <source>
        <dbReference type="ARBA" id="ARBA00022692"/>
    </source>
</evidence>
<dbReference type="NCBIfam" id="TIGR03061">
    <property type="entry name" value="pip_yhgE_Nterm"/>
    <property type="match status" value="1"/>
</dbReference>
<keyword evidence="2 6" id="KW-0812">Transmembrane</keyword>
<proteinExistence type="predicted"/>
<dbReference type="Proteomes" id="UP000282084">
    <property type="component" value="Unassembled WGS sequence"/>
</dbReference>
<dbReference type="EMBL" id="RBXO01000001">
    <property type="protein sequence ID" value="RKT54806.1"/>
    <property type="molecule type" value="Genomic_DNA"/>
</dbReference>
<feature type="transmembrane region" description="Helical" evidence="6">
    <location>
        <begin position="610"/>
        <end position="634"/>
    </location>
</feature>
<dbReference type="NCBIfam" id="TIGR03062">
    <property type="entry name" value="pip_yhgE_Cterm"/>
    <property type="match status" value="1"/>
</dbReference>
<accession>A0A495VZM8</accession>